<feature type="compositionally biased region" description="Low complexity" evidence="1">
    <location>
        <begin position="390"/>
        <end position="400"/>
    </location>
</feature>
<dbReference type="GO" id="GO:0007165">
    <property type="term" value="P:signal transduction"/>
    <property type="evidence" value="ECO:0007669"/>
    <property type="project" value="InterPro"/>
</dbReference>
<dbReference type="Gene3D" id="1.10.555.10">
    <property type="entry name" value="Rho GTPase activation protein"/>
    <property type="match status" value="1"/>
</dbReference>
<feature type="region of interest" description="Disordered" evidence="1">
    <location>
        <begin position="523"/>
        <end position="592"/>
    </location>
</feature>
<dbReference type="InterPro" id="IPR008936">
    <property type="entry name" value="Rho_GTPase_activation_prot"/>
</dbReference>
<comment type="caution">
    <text evidence="3">The sequence shown here is derived from an EMBL/GenBank/DDBJ whole genome shotgun (WGS) entry which is preliminary data.</text>
</comment>
<dbReference type="SMART" id="SM00324">
    <property type="entry name" value="RhoGAP"/>
    <property type="match status" value="1"/>
</dbReference>
<feature type="compositionally biased region" description="Low complexity" evidence="1">
    <location>
        <begin position="559"/>
        <end position="576"/>
    </location>
</feature>
<dbReference type="InterPro" id="IPR042869">
    <property type="entry name" value="ARHGAP11A/B"/>
</dbReference>
<name>A0A814ACM1_9BILA</name>
<feature type="compositionally biased region" description="Polar residues" evidence="1">
    <location>
        <begin position="577"/>
        <end position="592"/>
    </location>
</feature>
<feature type="domain" description="Rho-GAP" evidence="2">
    <location>
        <begin position="129"/>
        <end position="308"/>
    </location>
</feature>
<feature type="region of interest" description="Disordered" evidence="1">
    <location>
        <begin position="390"/>
        <end position="414"/>
    </location>
</feature>
<evidence type="ECO:0000313" key="4">
    <source>
        <dbReference type="Proteomes" id="UP000663879"/>
    </source>
</evidence>
<dbReference type="InterPro" id="IPR000198">
    <property type="entry name" value="RhoGAP_dom"/>
</dbReference>
<protein>
    <recommendedName>
        <fullName evidence="2">Rho-GAP domain-containing protein</fullName>
    </recommendedName>
</protein>
<proteinExistence type="predicted"/>
<sequence>FNLRDSTMRDFCNVAERDCIRLIVAQDLKESGIDVDSSNLGNFSSNMTQMNTSYTHNQSHHQSNRTNFLSINKNILNTSSSNSNYLNSSSTNYKLANNTTGQSDMILNHDSQPGRVFGVELRNLEMATINLNEQILTIPTFLKFAIEYLNDFTHVEGVFRRNGTASRLKELKKQSEEGVYNFSQFAIFDLTSLVKLFFRELPESLLTFSLYSNFIKAVKLESTNSKLESILNLCLQLPDINLHVLIYLMHFLKKITINESLNKMNSFNLAVCFAPNIIYTRINKSNELYINEERIIVQLLIENSSLIGKVSDSVYERSIMLNSLCCSTSINPNCSNANTTKNLGSNSNDTNNNTFNANSNGANNDMMFLYDQDLQENSSFAHHVQSVGSTSLSSYCGSSSNKKEKKKRRSSSLKELMNTIQNSISKFRRRSASEKNDKTTYSIITCTSMTSASSSTNCGDLTSCSNRYDDKQKLLDTPFLSGMQSSKQLANQLCSNFYATPRINKRNAEDSLQSTTKKKLMEKLPNRNLLLPNAPITPFSTSKKSKHPFKQLLSGSDAPANSLLPNPTNLNSSNRNGSDLKNQGNSSGDKNQVQQTPMILNQKQIIQQTPSTLTKELLSQSANPGLHKQLKYEDSPSMLINQSCDLASFKPKYQHEKNMSLTNDLSHECRRRLDMLPSGQCRSHHHHHHHHHHQYSSSSSSSHKHSKEHHHHHHSERKKQHQYVNAIPSNALSHRSNRYINQSDLCTQIISGNLNSKSNSDQNLQSNECLLSFSSNSSSSSSGSQSLPKVGGSISICTATLQQNSADNSMRCTLRRGRPNTPKTGLSVDYRIRKSSVPNTPECKSIPCQRANNTISNDDMMKSKKVINSVSSVSLNTAMVLDNDDDENADKISIVTNANVKDDDLNDARILDIAFTGDDEELPDEDYDCEENICDAKIEDNLDDDDSMEKSPKLSKSLSLTNLNTDKEKLDLCNQTSISESVNKLLRKKSLSADVLLNDSVDNESHIEIIKNPESELEIKMNNSQTVVKNPIIEEQQKLIHFEPFEFKQSNFTELLDQESKKNENMLQACLRRQSLFKLKETINGKVSKQVTEIEQRKLSPYRFSNSPLRMRKFKDSSSSLSSGRISKSSISPIRVPSIFSKKILRDTPREHYILKNDSKDTNSPILGKSSDAIFRKMSKNRSVKRLNLVSNQVSSNLSSIAENENASLLDESKKNTSQIQTSNVPKIGSPVGKNLILSKELICSTESIDL</sequence>
<dbReference type="OrthoDB" id="410651at2759"/>
<keyword evidence="4" id="KW-1185">Reference proteome</keyword>
<accession>A0A814ACM1</accession>
<dbReference type="GO" id="GO:0005096">
    <property type="term" value="F:GTPase activator activity"/>
    <property type="evidence" value="ECO:0007669"/>
    <property type="project" value="TreeGrafter"/>
</dbReference>
<feature type="compositionally biased region" description="Basic residues" evidence="1">
    <location>
        <begin position="682"/>
        <end position="694"/>
    </location>
</feature>
<dbReference type="PANTHER" id="PTHR15670:SF4">
    <property type="entry name" value="RHO GTPASE-ACTIVATING PROTEIN 11A"/>
    <property type="match status" value="1"/>
</dbReference>
<organism evidence="3 4">
    <name type="scientific">Brachionus calyciflorus</name>
    <dbReference type="NCBI Taxonomy" id="104777"/>
    <lineage>
        <taxon>Eukaryota</taxon>
        <taxon>Metazoa</taxon>
        <taxon>Spiralia</taxon>
        <taxon>Gnathifera</taxon>
        <taxon>Rotifera</taxon>
        <taxon>Eurotatoria</taxon>
        <taxon>Monogononta</taxon>
        <taxon>Pseudotrocha</taxon>
        <taxon>Ploima</taxon>
        <taxon>Brachionidae</taxon>
        <taxon>Brachionus</taxon>
    </lineage>
</organism>
<evidence type="ECO:0000313" key="3">
    <source>
        <dbReference type="EMBL" id="CAF0912481.1"/>
    </source>
</evidence>
<dbReference type="SUPFAM" id="SSF48350">
    <property type="entry name" value="GTPase activation domain, GAP"/>
    <property type="match status" value="1"/>
</dbReference>
<dbReference type="EMBL" id="CAJNOC010002101">
    <property type="protein sequence ID" value="CAF0912481.1"/>
    <property type="molecule type" value="Genomic_DNA"/>
</dbReference>
<gene>
    <name evidence="3" type="ORF">OXX778_LOCUS11975</name>
</gene>
<reference evidence="3" key="1">
    <citation type="submission" date="2021-02" db="EMBL/GenBank/DDBJ databases">
        <authorList>
            <person name="Nowell W R."/>
        </authorList>
    </citation>
    <scope>NUCLEOTIDE SEQUENCE</scope>
    <source>
        <strain evidence="3">Ploen Becks lab</strain>
    </source>
</reference>
<dbReference type="Proteomes" id="UP000663879">
    <property type="component" value="Unassembled WGS sequence"/>
</dbReference>
<dbReference type="Pfam" id="PF00620">
    <property type="entry name" value="RhoGAP"/>
    <property type="match status" value="1"/>
</dbReference>
<dbReference type="PROSITE" id="PS50238">
    <property type="entry name" value="RHOGAP"/>
    <property type="match status" value="1"/>
</dbReference>
<feature type="compositionally biased region" description="Basic residues" evidence="1">
    <location>
        <begin position="702"/>
        <end position="721"/>
    </location>
</feature>
<feature type="non-terminal residue" evidence="3">
    <location>
        <position position="1"/>
    </location>
</feature>
<dbReference type="AlphaFoldDB" id="A0A814ACM1"/>
<feature type="region of interest" description="Disordered" evidence="1">
    <location>
        <begin position="679"/>
        <end position="723"/>
    </location>
</feature>
<evidence type="ECO:0000259" key="2">
    <source>
        <dbReference type="PROSITE" id="PS50238"/>
    </source>
</evidence>
<dbReference type="PANTHER" id="PTHR15670">
    <property type="entry name" value="RHO GTPASE ACTIVATING PROTEIN 11A"/>
    <property type="match status" value="1"/>
</dbReference>
<evidence type="ECO:0000256" key="1">
    <source>
        <dbReference type="SAM" id="MobiDB-lite"/>
    </source>
</evidence>